<dbReference type="OrthoDB" id="7678791at2"/>
<dbReference type="STRING" id="735517.SAMN05444272_1855"/>
<evidence type="ECO:0008006" key="4">
    <source>
        <dbReference type="Google" id="ProtNLM"/>
    </source>
</evidence>
<protein>
    <recommendedName>
        <fullName evidence="4">DUF1795 domain-containing protein</fullName>
    </recommendedName>
</protein>
<organism evidence="2 3">
    <name type="scientific">Roseibium suaedae</name>
    <dbReference type="NCBI Taxonomy" id="735517"/>
    <lineage>
        <taxon>Bacteria</taxon>
        <taxon>Pseudomonadati</taxon>
        <taxon>Pseudomonadota</taxon>
        <taxon>Alphaproteobacteria</taxon>
        <taxon>Hyphomicrobiales</taxon>
        <taxon>Stappiaceae</taxon>
        <taxon>Roseibium</taxon>
    </lineage>
</organism>
<gene>
    <name evidence="2" type="ORF">SAMN05444272_1855</name>
</gene>
<keyword evidence="1" id="KW-0732">Signal</keyword>
<proteinExistence type="predicted"/>
<feature type="signal peptide" evidence="1">
    <location>
        <begin position="1"/>
        <end position="19"/>
    </location>
</feature>
<evidence type="ECO:0000313" key="2">
    <source>
        <dbReference type="EMBL" id="SHM13062.1"/>
    </source>
</evidence>
<reference evidence="2 3" key="1">
    <citation type="submission" date="2016-11" db="EMBL/GenBank/DDBJ databases">
        <authorList>
            <person name="Jaros S."/>
            <person name="Januszkiewicz K."/>
            <person name="Wedrychowicz H."/>
        </authorList>
    </citation>
    <scope>NUCLEOTIDE SEQUENCE [LARGE SCALE GENOMIC DNA]</scope>
    <source>
        <strain evidence="2 3">DSM 22153</strain>
    </source>
</reference>
<dbReference type="AlphaFoldDB" id="A0A1M7G9J2"/>
<feature type="chain" id="PRO_5009926086" description="DUF1795 domain-containing protein" evidence="1">
    <location>
        <begin position="20"/>
        <end position="177"/>
    </location>
</feature>
<sequence length="177" mass="19410">MRNQIRNLFAMAALCLTLAACQTAGLKPEAINTSGFPPAGWVTERSGKTVTYSCPQPRCKSPQLVGITPIKIRGDVEAAIRSGQLSRELLQALDNLVTVATKQQIKLSTPRTIKNANYSGFEHHMTFQTSKGPLYVIARSIVQKDRGSIAVSAALNKSTAERNLRKFLAQTEIRRVQ</sequence>
<name>A0A1M7G9J2_9HYPH</name>
<dbReference type="RefSeq" id="WP_139251071.1">
    <property type="nucleotide sequence ID" value="NZ_FRBW01000002.1"/>
</dbReference>
<dbReference type="PROSITE" id="PS51257">
    <property type="entry name" value="PROKAR_LIPOPROTEIN"/>
    <property type="match status" value="1"/>
</dbReference>
<dbReference type="EMBL" id="FRBW01000002">
    <property type="protein sequence ID" value="SHM13062.1"/>
    <property type="molecule type" value="Genomic_DNA"/>
</dbReference>
<accession>A0A1M7G9J2</accession>
<evidence type="ECO:0000256" key="1">
    <source>
        <dbReference type="SAM" id="SignalP"/>
    </source>
</evidence>
<dbReference type="Proteomes" id="UP000186002">
    <property type="component" value="Unassembled WGS sequence"/>
</dbReference>
<evidence type="ECO:0000313" key="3">
    <source>
        <dbReference type="Proteomes" id="UP000186002"/>
    </source>
</evidence>
<keyword evidence="3" id="KW-1185">Reference proteome</keyword>